<gene>
    <name evidence="1" type="ORF">EK0264_10475</name>
</gene>
<accession>A0A7L4YNE7</accession>
<dbReference type="RefSeq" id="WP_159545383.1">
    <property type="nucleotide sequence ID" value="NZ_CP047156.1"/>
</dbReference>
<dbReference type="InParanoid" id="A0A7L4YNE7"/>
<protein>
    <submittedName>
        <fullName evidence="1">Uncharacterized protein</fullName>
    </submittedName>
</protein>
<dbReference type="KEGG" id="eke:EK0264_10475"/>
<proteinExistence type="predicted"/>
<dbReference type="OrthoDB" id="3541931at2"/>
<evidence type="ECO:0000313" key="2">
    <source>
        <dbReference type="Proteomes" id="UP000463857"/>
    </source>
</evidence>
<sequence length="250" mass="25084">MQLLAFLSMLVLGGCAGGGGTAGPSTAGGGTAPPAVYQADVLSVAAQASGLDLTVSVRAGQDDCAGDVVVDVQPAADRVYVTLSYESTDTGAGCGDVEQRQVYVETGDLAGKQIVLNGNTWGADGAGGFVECSPPFGCDPRPADRCDAAWIEYLFTTVEVAPDRSYEVQACDGAWLVLDIDSVPDGCAPPAGESTPAGCAGAASSVRWFAAFVDEQAGWDVVASGVEGGCAPVAGVPAFPNELCASLPPL</sequence>
<reference evidence="1 2" key="1">
    <citation type="journal article" date="2018" name="Int. J. Syst. Evol. Microbiol.">
        <title>Epidermidibacterium keratini gen. nov., sp. nov., a member of the family Sporichthyaceae, isolated from keratin epidermis.</title>
        <authorList>
            <person name="Lee D.G."/>
            <person name="Trujillo M.E."/>
            <person name="Kang S."/>
            <person name="Nam J.J."/>
            <person name="Kim Y.J."/>
        </authorList>
    </citation>
    <scope>NUCLEOTIDE SEQUENCE [LARGE SCALE GENOMIC DNA]</scope>
    <source>
        <strain evidence="1 2">EPI-7</strain>
    </source>
</reference>
<evidence type="ECO:0000313" key="1">
    <source>
        <dbReference type="EMBL" id="QHC00670.1"/>
    </source>
</evidence>
<dbReference type="AlphaFoldDB" id="A0A7L4YNE7"/>
<dbReference type="Proteomes" id="UP000463857">
    <property type="component" value="Chromosome"/>
</dbReference>
<keyword evidence="2" id="KW-1185">Reference proteome</keyword>
<dbReference type="EMBL" id="CP047156">
    <property type="protein sequence ID" value="QHC00670.1"/>
    <property type="molecule type" value="Genomic_DNA"/>
</dbReference>
<name>A0A7L4YNE7_9ACTN</name>
<organism evidence="1 2">
    <name type="scientific">Epidermidibacterium keratini</name>
    <dbReference type="NCBI Taxonomy" id="1891644"/>
    <lineage>
        <taxon>Bacteria</taxon>
        <taxon>Bacillati</taxon>
        <taxon>Actinomycetota</taxon>
        <taxon>Actinomycetes</taxon>
        <taxon>Sporichthyales</taxon>
        <taxon>Sporichthyaceae</taxon>
        <taxon>Epidermidibacterium</taxon>
    </lineage>
</organism>